<keyword evidence="5" id="KW-0614">Plasmid</keyword>
<dbReference type="InterPro" id="IPR018060">
    <property type="entry name" value="HTH_AraC"/>
</dbReference>
<dbReference type="InterPro" id="IPR032687">
    <property type="entry name" value="AraC-type_N"/>
</dbReference>
<dbReference type="Pfam" id="PF12833">
    <property type="entry name" value="HTH_18"/>
    <property type="match status" value="1"/>
</dbReference>
<dbReference type="Pfam" id="PF12625">
    <property type="entry name" value="Arabinose_bd"/>
    <property type="match status" value="1"/>
</dbReference>
<reference evidence="5 6" key="1">
    <citation type="journal article" date="2004" name="Nature">
        <title>Genome sequence of Silicibacter pomeroyi reveals adaptations to the marine environment.</title>
        <authorList>
            <person name="Moran M.A."/>
            <person name="Buchan A."/>
            <person name="Gonzalez J.M."/>
            <person name="Heidelberg J.F."/>
            <person name="Whitman W.B."/>
            <person name="Kiene R.P."/>
            <person name="Henriksen J.R."/>
            <person name="King G.M."/>
            <person name="Belas R."/>
            <person name="Fuqua C."/>
            <person name="Brinkac L."/>
            <person name="Lewis M."/>
            <person name="Johri S."/>
            <person name="Weaver B."/>
            <person name="Pai G."/>
            <person name="Eisen J.A."/>
            <person name="Rahe E."/>
            <person name="Sheldon W.M."/>
            <person name="Ye W."/>
            <person name="Miller T.R."/>
            <person name="Carlton J."/>
            <person name="Rasko D.A."/>
            <person name="Paulsen I.T."/>
            <person name="Ren Q."/>
            <person name="Daugherty S.C."/>
            <person name="Deboy R.T."/>
            <person name="Dodson R.J."/>
            <person name="Durkin A.S."/>
            <person name="Madupu R."/>
            <person name="Nelson W.C."/>
            <person name="Sullivan S.A."/>
            <person name="Rosovitz M.J."/>
            <person name="Haft D.H."/>
            <person name="Selengut J."/>
            <person name="Ward N."/>
        </authorList>
    </citation>
    <scope>NUCLEOTIDE SEQUENCE [LARGE SCALE GENOMIC DNA]</scope>
    <source>
        <strain evidence="6">ATCC 700808 / DSM 15171 / DSS-3</strain>
        <plasmid evidence="6">Plasmid megaplasmid Spo</plasmid>
    </source>
</reference>
<geneLocation type="plasmid" evidence="6">
    <name>megaplasmid Spo</name>
</geneLocation>
<dbReference type="KEGG" id="sil:SPOA0150"/>
<evidence type="ECO:0000259" key="4">
    <source>
        <dbReference type="PROSITE" id="PS01124"/>
    </source>
</evidence>
<name>Q5LL77_RUEPO</name>
<dbReference type="PANTHER" id="PTHR47894">
    <property type="entry name" value="HTH-TYPE TRANSCRIPTIONAL REGULATOR GADX"/>
    <property type="match status" value="1"/>
</dbReference>
<reference evidence="5 6" key="2">
    <citation type="journal article" date="2014" name="Stand. Genomic Sci.">
        <title>An updated genome annotation for the model marine bacterium Ruegeria pomeroyi DSS-3.</title>
        <authorList>
            <person name="Rivers A.R."/>
            <person name="Smith C.B."/>
            <person name="Moran M.A."/>
        </authorList>
    </citation>
    <scope>GENOME REANNOTATION</scope>
    <source>
        <strain evidence="6">ATCC 700808 / DSM 15171 / DSS-3</strain>
        <plasmid evidence="6">Plasmid megaplasmid Spo</plasmid>
    </source>
</reference>
<dbReference type="EMBL" id="CP000032">
    <property type="protein sequence ID" value="AAV97286.1"/>
    <property type="molecule type" value="Genomic_DNA"/>
</dbReference>
<evidence type="ECO:0000313" key="6">
    <source>
        <dbReference type="Proteomes" id="UP000001023"/>
    </source>
</evidence>
<dbReference type="PaxDb" id="246200-SPOA0150"/>
<feature type="domain" description="HTH araC/xylS-type" evidence="4">
    <location>
        <begin position="242"/>
        <end position="340"/>
    </location>
</feature>
<evidence type="ECO:0000313" key="5">
    <source>
        <dbReference type="EMBL" id="AAV97286.1"/>
    </source>
</evidence>
<dbReference type="PANTHER" id="PTHR47894:SF1">
    <property type="entry name" value="HTH-TYPE TRANSCRIPTIONAL REGULATOR VQSM"/>
    <property type="match status" value="1"/>
</dbReference>
<evidence type="ECO:0000256" key="1">
    <source>
        <dbReference type="ARBA" id="ARBA00023015"/>
    </source>
</evidence>
<dbReference type="HOGENOM" id="CLU_047522_1_3_5"/>
<dbReference type="SMART" id="SM00342">
    <property type="entry name" value="HTH_ARAC"/>
    <property type="match status" value="1"/>
</dbReference>
<organism evidence="5 6">
    <name type="scientific">Ruegeria pomeroyi (strain ATCC 700808 / DSM 15171 / DSS-3)</name>
    <name type="common">Silicibacter pomeroyi</name>
    <dbReference type="NCBI Taxonomy" id="246200"/>
    <lineage>
        <taxon>Bacteria</taxon>
        <taxon>Pseudomonadati</taxon>
        <taxon>Pseudomonadota</taxon>
        <taxon>Alphaproteobacteria</taxon>
        <taxon>Rhodobacterales</taxon>
        <taxon>Roseobacteraceae</taxon>
        <taxon>Ruegeria</taxon>
    </lineage>
</organism>
<keyword evidence="6" id="KW-1185">Reference proteome</keyword>
<dbReference type="InterPro" id="IPR009057">
    <property type="entry name" value="Homeodomain-like_sf"/>
</dbReference>
<evidence type="ECO:0000256" key="2">
    <source>
        <dbReference type="ARBA" id="ARBA00023125"/>
    </source>
</evidence>
<dbReference type="Proteomes" id="UP000001023">
    <property type="component" value="Plasmid megaplasmid"/>
</dbReference>
<dbReference type="SUPFAM" id="SSF46689">
    <property type="entry name" value="Homeodomain-like"/>
    <property type="match status" value="1"/>
</dbReference>
<dbReference type="eggNOG" id="COG2207">
    <property type="taxonomic scope" value="Bacteria"/>
</dbReference>
<dbReference type="Gene3D" id="1.10.10.60">
    <property type="entry name" value="Homeodomain-like"/>
    <property type="match status" value="1"/>
</dbReference>
<dbReference type="InterPro" id="IPR020449">
    <property type="entry name" value="Tscrpt_reg_AraC-type_HTH"/>
</dbReference>
<keyword evidence="2" id="KW-0238">DNA-binding</keyword>
<dbReference type="GO" id="GO:0003700">
    <property type="term" value="F:DNA-binding transcription factor activity"/>
    <property type="evidence" value="ECO:0007669"/>
    <property type="project" value="InterPro"/>
</dbReference>
<keyword evidence="3" id="KW-0804">Transcription</keyword>
<dbReference type="PROSITE" id="PS01124">
    <property type="entry name" value="HTH_ARAC_FAMILY_2"/>
    <property type="match status" value="1"/>
</dbReference>
<dbReference type="PRINTS" id="PR00032">
    <property type="entry name" value="HTHARAC"/>
</dbReference>
<evidence type="ECO:0000256" key="3">
    <source>
        <dbReference type="ARBA" id="ARBA00023163"/>
    </source>
</evidence>
<keyword evidence="1" id="KW-0805">Transcription regulation</keyword>
<protein>
    <submittedName>
        <fullName evidence="5">Transcriptional regulator, AraC family</fullName>
    </submittedName>
</protein>
<dbReference type="AlphaFoldDB" id="Q5LL77"/>
<dbReference type="GO" id="GO:0000976">
    <property type="term" value="F:transcription cis-regulatory region binding"/>
    <property type="evidence" value="ECO:0007669"/>
    <property type="project" value="TreeGrafter"/>
</dbReference>
<accession>Q5LL77</accession>
<gene>
    <name evidence="5" type="ordered locus">SPOA0150</name>
</gene>
<dbReference type="GO" id="GO:0005829">
    <property type="term" value="C:cytosol"/>
    <property type="evidence" value="ECO:0007669"/>
    <property type="project" value="TreeGrafter"/>
</dbReference>
<sequence length="345" mass="38042">MNRATLSMQNTHAPVTPCGWLVAALLEAGVPLAEIEAWLGQRLPPDHRDRTVLPSEQYFRLFEWGAGVTANPDLGIQIAAHLTSRDFGLLGYLLENSDSLGTWLHHLTTYNAVFSQDAEISVMRAQGSVVVGYSPVPVAGFTPLQDIWSSIGMIVHAIRVATRCDWYPARCRFSTPCPADTSALEALLGPELHFDHKTNQIELPVRDLDLAIPGADPVLLEILKRQADGIVATLRQQEEIVSRLRLMITAHLAEGGFDTVRAARALNMSVRKLHRTLAERGTSFRNLRNEVLGETARAHLADPGIQITEIAHRLGFSETSAFTRAFKALEGMTPRDFRARSLGKT</sequence>
<proteinExistence type="predicted"/>